<comment type="catalytic activity">
    <reaction evidence="8 10">
        <text>a 1-acyl-sn-glycero-3-phosphocholine + H2O = sn-glycerol 3-phosphocholine + a fatty acid + H(+)</text>
        <dbReference type="Rhea" id="RHEA:15177"/>
        <dbReference type="ChEBI" id="CHEBI:15377"/>
        <dbReference type="ChEBI" id="CHEBI:15378"/>
        <dbReference type="ChEBI" id="CHEBI:16870"/>
        <dbReference type="ChEBI" id="CHEBI:28868"/>
        <dbReference type="ChEBI" id="CHEBI:58168"/>
        <dbReference type="EC" id="3.1.1.5"/>
    </reaction>
</comment>
<keyword evidence="14" id="KW-1185">Reference proteome</keyword>
<evidence type="ECO:0000256" key="3">
    <source>
        <dbReference type="ARBA" id="ARBA00013274"/>
    </source>
</evidence>
<evidence type="ECO:0000259" key="12">
    <source>
        <dbReference type="PROSITE" id="PS51210"/>
    </source>
</evidence>
<dbReference type="OrthoDB" id="4084751at2759"/>
<feature type="chain" id="PRO_5016483045" description="Lysophospholipase" evidence="10">
    <location>
        <begin position="20"/>
        <end position="649"/>
    </location>
</feature>
<accession>A0A364LEY5</accession>
<dbReference type="Pfam" id="PF01735">
    <property type="entry name" value="PLA2_B"/>
    <property type="match status" value="1"/>
</dbReference>
<keyword evidence="5 9" id="KW-0442">Lipid degradation</keyword>
<evidence type="ECO:0000256" key="9">
    <source>
        <dbReference type="PROSITE-ProRule" id="PRU00555"/>
    </source>
</evidence>
<dbReference type="PANTHER" id="PTHR10728">
    <property type="entry name" value="CYTOSOLIC PHOSPHOLIPASE A2"/>
    <property type="match status" value="1"/>
</dbReference>
<dbReference type="GO" id="GO:0005829">
    <property type="term" value="C:cytosol"/>
    <property type="evidence" value="ECO:0007669"/>
    <property type="project" value="TreeGrafter"/>
</dbReference>
<name>A0A364LEY5_TALAM</name>
<dbReference type="GO" id="GO:0004623">
    <property type="term" value="F:phospholipase A2 activity"/>
    <property type="evidence" value="ECO:0007669"/>
    <property type="project" value="TreeGrafter"/>
</dbReference>
<dbReference type="InterPro" id="IPR016035">
    <property type="entry name" value="Acyl_Trfase/lysoPLipase"/>
</dbReference>
<dbReference type="GeneID" id="63799612"/>
<dbReference type="PANTHER" id="PTHR10728:SF62">
    <property type="entry name" value="LYSOPHOSPHOLIPASE"/>
    <property type="match status" value="1"/>
</dbReference>
<evidence type="ECO:0000256" key="6">
    <source>
        <dbReference type="ARBA" id="ARBA00023098"/>
    </source>
</evidence>
<dbReference type="SMART" id="SM00022">
    <property type="entry name" value="PLAc"/>
    <property type="match status" value="1"/>
</dbReference>
<keyword evidence="7" id="KW-0325">Glycoprotein</keyword>
<reference evidence="13 14" key="1">
    <citation type="journal article" date="2017" name="Biotechnol. Biofuels">
        <title>Differential beta-glucosidase expression as a function of carbon source availability in Talaromyces amestolkiae: a genomic and proteomic approach.</title>
        <authorList>
            <person name="de Eugenio L.I."/>
            <person name="Mendez-Liter J.A."/>
            <person name="Nieto-Dominguez M."/>
            <person name="Alonso L."/>
            <person name="Gil-Munoz J."/>
            <person name="Barriuso J."/>
            <person name="Prieto A."/>
            <person name="Martinez M.J."/>
        </authorList>
    </citation>
    <scope>NUCLEOTIDE SEQUENCE [LARGE SCALE GENOMIC DNA]</scope>
    <source>
        <strain evidence="13 14">CIB</strain>
    </source>
</reference>
<dbReference type="PROSITE" id="PS51210">
    <property type="entry name" value="PLA2C"/>
    <property type="match status" value="1"/>
</dbReference>
<dbReference type="Gene3D" id="3.40.1090.10">
    <property type="entry name" value="Cytosolic phospholipase A2 catalytic domain"/>
    <property type="match status" value="1"/>
</dbReference>
<dbReference type="GO" id="GO:0004622">
    <property type="term" value="F:phosphatidylcholine lysophospholipase activity"/>
    <property type="evidence" value="ECO:0007669"/>
    <property type="project" value="UniProtKB-EC"/>
</dbReference>
<dbReference type="Proteomes" id="UP000249363">
    <property type="component" value="Unassembled WGS sequence"/>
</dbReference>
<dbReference type="EMBL" id="MIKG01000068">
    <property type="protein sequence ID" value="RAO74386.1"/>
    <property type="molecule type" value="Genomic_DNA"/>
</dbReference>
<comment type="caution">
    <text evidence="13">The sequence shown here is derived from an EMBL/GenBank/DDBJ whole genome shotgun (WGS) entry which is preliminary data.</text>
</comment>
<evidence type="ECO:0000256" key="1">
    <source>
        <dbReference type="ARBA" id="ARBA00002169"/>
    </source>
</evidence>
<keyword evidence="6 9" id="KW-0443">Lipid metabolism</keyword>
<dbReference type="GO" id="GO:0046475">
    <property type="term" value="P:glycerophospholipid catabolic process"/>
    <property type="evidence" value="ECO:0007669"/>
    <property type="project" value="TreeGrafter"/>
</dbReference>
<evidence type="ECO:0000256" key="7">
    <source>
        <dbReference type="ARBA" id="ARBA00023180"/>
    </source>
</evidence>
<feature type="domain" description="PLA2c" evidence="12">
    <location>
        <begin position="42"/>
        <end position="579"/>
    </location>
</feature>
<dbReference type="RefSeq" id="XP_040738899.1">
    <property type="nucleotide sequence ID" value="XM_040873022.1"/>
</dbReference>
<organism evidence="13 14">
    <name type="scientific">Talaromyces amestolkiae</name>
    <dbReference type="NCBI Taxonomy" id="1196081"/>
    <lineage>
        <taxon>Eukaryota</taxon>
        <taxon>Fungi</taxon>
        <taxon>Dikarya</taxon>
        <taxon>Ascomycota</taxon>
        <taxon>Pezizomycotina</taxon>
        <taxon>Eurotiomycetes</taxon>
        <taxon>Eurotiomycetidae</taxon>
        <taxon>Eurotiales</taxon>
        <taxon>Trichocomaceae</taxon>
        <taxon>Talaromyces</taxon>
        <taxon>Talaromyces sect. Talaromyces</taxon>
    </lineage>
</organism>
<gene>
    <name evidence="13" type="ORF">BHQ10_010399</name>
</gene>
<dbReference type="InterPro" id="IPR002642">
    <property type="entry name" value="LysoPLipase_cat_dom"/>
</dbReference>
<sequence length="649" mass="69348">MRVLETVILVSGLCPVTLSSNVDVPARALPNAPNGYAPTTVTCPQNRPSIRSAATLSPNETSWQQLRLNSTTQAMKNFFGNVKIANFDAVNYLTNVTTEQPPNVAIAVSGGGYRAMLIGAGVVKAFDSRTPGSSGTGQLGGVVQSSTYLAGLSGGSWLVASIYANNFTTISALQDDTTNEAWQLDQSIEEGPIAMNTTTYFATIVEQVNSKYKAGFNTTVTDAWARMLSFQFINSTDGGPSYTWSSIALDSQFASGDIPMPLVVACVQGETIYSTNTTVMEFSPFEFGSWDPTVYAFAPLEYLGSSFDGGEIPYDGNCVRGFDNAGFVLGTSSSLFNELVGTALATELLNPLTSVLTSLGLNLDTTHEYVAEYINPFFNYTQNSGLYSDSPSLYLVDGGEDLEAIPFQPLIQPERKVDVIFAVDVSGDTTYGWPNGSSLIATYERSVSDTNIYNSTSFPAVPDANTFVNLGLNTRPTFFGCNRSNFSITTPLVVYLPNYPYITESNISTFDLTYNDSQRDAIILNGYNIATMANDTRDSSWSTCVGCAMLSRSFDRTNTTVPAACSSCFETFCWNGTIDSTTPPPYDPTIGWMASNTTNSTGTTTSNPTSTQATSSAATTTGTSAAIPTAMPKAVPFVLGAVLALLGFM</sequence>
<dbReference type="STRING" id="1196081.A0A364LEY5"/>
<evidence type="ECO:0000256" key="8">
    <source>
        <dbReference type="ARBA" id="ARBA00049531"/>
    </source>
</evidence>
<evidence type="ECO:0000256" key="4">
    <source>
        <dbReference type="ARBA" id="ARBA00022801"/>
    </source>
</evidence>
<evidence type="ECO:0000313" key="14">
    <source>
        <dbReference type="Proteomes" id="UP000249363"/>
    </source>
</evidence>
<protein>
    <recommendedName>
        <fullName evidence="3 10">Lysophospholipase</fullName>
        <ecNumber evidence="3 10">3.1.1.5</ecNumber>
    </recommendedName>
</protein>
<evidence type="ECO:0000256" key="2">
    <source>
        <dbReference type="ARBA" id="ARBA00008780"/>
    </source>
</evidence>
<feature type="signal peptide" evidence="10">
    <location>
        <begin position="1"/>
        <end position="19"/>
    </location>
</feature>
<feature type="region of interest" description="Disordered" evidence="11">
    <location>
        <begin position="597"/>
        <end position="618"/>
    </location>
</feature>
<evidence type="ECO:0000256" key="5">
    <source>
        <dbReference type="ARBA" id="ARBA00022963"/>
    </source>
</evidence>
<evidence type="ECO:0000256" key="10">
    <source>
        <dbReference type="RuleBase" id="RU362103"/>
    </source>
</evidence>
<dbReference type="SUPFAM" id="SSF52151">
    <property type="entry name" value="FabD/lysophospholipase-like"/>
    <property type="match status" value="1"/>
</dbReference>
<dbReference type="AlphaFoldDB" id="A0A364LEY5"/>
<proteinExistence type="inferred from homology"/>
<keyword evidence="10" id="KW-0732">Signal</keyword>
<evidence type="ECO:0000313" key="13">
    <source>
        <dbReference type="EMBL" id="RAO74386.1"/>
    </source>
</evidence>
<dbReference type="EC" id="3.1.1.5" evidence="3 10"/>
<dbReference type="FunFam" id="3.40.1090.10:FF:000010">
    <property type="entry name" value="Lysophospholipase"/>
    <property type="match status" value="1"/>
</dbReference>
<evidence type="ECO:0000256" key="11">
    <source>
        <dbReference type="SAM" id="MobiDB-lite"/>
    </source>
</evidence>
<keyword evidence="4 9" id="KW-0378">Hydrolase</keyword>
<comment type="function">
    <text evidence="1">Catalyzes the release of fatty acids from lysophospholipids.</text>
</comment>
<comment type="similarity">
    <text evidence="2 10">Belongs to the lysophospholipase family.</text>
</comment>
<dbReference type="GO" id="GO:0005783">
    <property type="term" value="C:endoplasmic reticulum"/>
    <property type="evidence" value="ECO:0007669"/>
    <property type="project" value="TreeGrafter"/>
</dbReference>